<evidence type="ECO:0000313" key="1">
    <source>
        <dbReference type="EMBL" id="KAK7523430.1"/>
    </source>
</evidence>
<comment type="caution">
    <text evidence="1">The sequence shown here is derived from an EMBL/GenBank/DDBJ whole genome shotgun (WGS) entry which is preliminary data.</text>
</comment>
<protein>
    <submittedName>
        <fullName evidence="1">Uncharacterized protein</fullName>
    </submittedName>
</protein>
<name>A0ABR1KXS0_9PEZI</name>
<proteinExistence type="predicted"/>
<accession>A0ABR1KXS0</accession>
<reference evidence="1 2" key="1">
    <citation type="submission" date="2024-04" db="EMBL/GenBank/DDBJ databases">
        <title>Phyllosticta paracitricarpa is synonymous to the EU quarantine fungus P. citricarpa based on phylogenomic analyses.</title>
        <authorList>
            <consortium name="Lawrence Berkeley National Laboratory"/>
            <person name="Van Ingen-Buijs V.A."/>
            <person name="Van Westerhoven A.C."/>
            <person name="Haridas S."/>
            <person name="Skiadas P."/>
            <person name="Martin F."/>
            <person name="Groenewald J.Z."/>
            <person name="Crous P.W."/>
            <person name="Seidl M.F."/>
        </authorList>
    </citation>
    <scope>NUCLEOTIDE SEQUENCE [LARGE SCALE GENOMIC DNA]</scope>
    <source>
        <strain evidence="1 2">CBS 123371</strain>
    </source>
</reference>
<organism evidence="1 2">
    <name type="scientific">Phyllosticta citriasiana</name>
    <dbReference type="NCBI Taxonomy" id="595635"/>
    <lineage>
        <taxon>Eukaryota</taxon>
        <taxon>Fungi</taxon>
        <taxon>Dikarya</taxon>
        <taxon>Ascomycota</taxon>
        <taxon>Pezizomycotina</taxon>
        <taxon>Dothideomycetes</taxon>
        <taxon>Dothideomycetes incertae sedis</taxon>
        <taxon>Botryosphaeriales</taxon>
        <taxon>Phyllostictaceae</taxon>
        <taxon>Phyllosticta</taxon>
    </lineage>
</organism>
<evidence type="ECO:0000313" key="2">
    <source>
        <dbReference type="Proteomes" id="UP001363622"/>
    </source>
</evidence>
<sequence length="367" mass="42316">MRVPQSLMDLPRELRDCIWEACLTIPSSRPASPDPNDYVAGNTPSDETVYYPTPNVNINSVSLLCVNRAVNAEVHATILRLYAHRRVNSKLSILTRNEKFFRLDWLLLPVNSVHYDNLEVDFRFTGQPSWHGPNGRLPSVPDQSFFQVFYPEPNPKILYCLAAILSRFQKWGPGFEGPPRTTRPPRKRSIGCLSLNIVTPSLPPERFRKRCDLVMPRRLRNTREAWKSYYTGIVHPKAVVLEFEMLLWRTLIAPRKMSCTSNFYESIETIDIRLDGQLLKTWNVRSLTGQLFQAAFLQSRLRVLDHNCSLPVEERFGSFVEKDAKWQRREGRGNTTEVNNSESHEGFRQFEATGLELVMGPHWGDQA</sequence>
<dbReference type="Proteomes" id="UP001363622">
    <property type="component" value="Unassembled WGS sequence"/>
</dbReference>
<dbReference type="EMBL" id="JBBPHU010000001">
    <property type="protein sequence ID" value="KAK7523430.1"/>
    <property type="molecule type" value="Genomic_DNA"/>
</dbReference>
<keyword evidence="2" id="KW-1185">Reference proteome</keyword>
<gene>
    <name evidence="1" type="ORF">IWZ03DRAFT_3560</name>
</gene>